<dbReference type="AlphaFoldDB" id="A0AAD5M7N4"/>
<evidence type="ECO:0000313" key="2">
    <source>
        <dbReference type="Proteomes" id="UP001209570"/>
    </source>
</evidence>
<name>A0AAD5M7N4_PYTIN</name>
<reference evidence="1" key="1">
    <citation type="submission" date="2021-12" db="EMBL/GenBank/DDBJ databases">
        <title>Prjna785345.</title>
        <authorList>
            <person name="Rujirawat T."/>
            <person name="Krajaejun T."/>
        </authorList>
    </citation>
    <scope>NUCLEOTIDE SEQUENCE</scope>
    <source>
        <strain evidence="1">Pi057C3</strain>
    </source>
</reference>
<dbReference type="EMBL" id="JAKCXM010000020">
    <property type="protein sequence ID" value="KAJ0407567.1"/>
    <property type="molecule type" value="Genomic_DNA"/>
</dbReference>
<accession>A0AAD5M7N4</accession>
<proteinExistence type="predicted"/>
<organism evidence="1 2">
    <name type="scientific">Pythium insidiosum</name>
    <name type="common">Pythiosis disease agent</name>
    <dbReference type="NCBI Taxonomy" id="114742"/>
    <lineage>
        <taxon>Eukaryota</taxon>
        <taxon>Sar</taxon>
        <taxon>Stramenopiles</taxon>
        <taxon>Oomycota</taxon>
        <taxon>Peronosporomycetes</taxon>
        <taxon>Pythiales</taxon>
        <taxon>Pythiaceae</taxon>
        <taxon>Pythium</taxon>
    </lineage>
</organism>
<sequence length="134" mass="15390">MLEGPLKSWICHFLGQYVESESLQVSTKLWKSSELLKLENLTLKKSIIPSWLPFRLKAGFIGQFEADLPFSAIFGSTSAKIKFVDVLIVLAPLQHDEDEQREEEESLVQQKLQHLTQDLIDRWEGPPCPEEHSK</sequence>
<gene>
    <name evidence="1" type="ORF">P43SY_006885</name>
</gene>
<evidence type="ECO:0000313" key="1">
    <source>
        <dbReference type="EMBL" id="KAJ0407567.1"/>
    </source>
</evidence>
<keyword evidence="2" id="KW-1185">Reference proteome</keyword>
<evidence type="ECO:0008006" key="3">
    <source>
        <dbReference type="Google" id="ProtNLM"/>
    </source>
</evidence>
<dbReference type="Proteomes" id="UP001209570">
    <property type="component" value="Unassembled WGS sequence"/>
</dbReference>
<protein>
    <recommendedName>
        <fullName evidence="3">Chorein N-terminal domain-containing protein</fullName>
    </recommendedName>
</protein>
<comment type="caution">
    <text evidence="1">The sequence shown here is derived from an EMBL/GenBank/DDBJ whole genome shotgun (WGS) entry which is preliminary data.</text>
</comment>